<feature type="region of interest" description="Disordered" evidence="1">
    <location>
        <begin position="248"/>
        <end position="349"/>
    </location>
</feature>
<evidence type="ECO:0000313" key="4">
    <source>
        <dbReference type="Proteomes" id="UP001189429"/>
    </source>
</evidence>
<gene>
    <name evidence="3" type="ORF">PCOR1329_LOCUS25250</name>
</gene>
<dbReference type="Proteomes" id="UP001189429">
    <property type="component" value="Unassembled WGS sequence"/>
</dbReference>
<proteinExistence type="predicted"/>
<dbReference type="EMBL" id="CAUYUJ010008802">
    <property type="protein sequence ID" value="CAK0825006.1"/>
    <property type="molecule type" value="Genomic_DNA"/>
</dbReference>
<keyword evidence="2" id="KW-0732">Signal</keyword>
<protein>
    <submittedName>
        <fullName evidence="3">Uncharacterized protein</fullName>
    </submittedName>
</protein>
<feature type="chain" id="PRO_5045508683" evidence="2">
    <location>
        <begin position="26"/>
        <end position="378"/>
    </location>
</feature>
<evidence type="ECO:0000313" key="3">
    <source>
        <dbReference type="EMBL" id="CAK0825006.1"/>
    </source>
</evidence>
<feature type="compositionally biased region" description="Gly residues" evidence="1">
    <location>
        <begin position="306"/>
        <end position="315"/>
    </location>
</feature>
<organism evidence="3 4">
    <name type="scientific">Prorocentrum cordatum</name>
    <dbReference type="NCBI Taxonomy" id="2364126"/>
    <lineage>
        <taxon>Eukaryota</taxon>
        <taxon>Sar</taxon>
        <taxon>Alveolata</taxon>
        <taxon>Dinophyceae</taxon>
        <taxon>Prorocentrales</taxon>
        <taxon>Prorocentraceae</taxon>
        <taxon>Prorocentrum</taxon>
    </lineage>
</organism>
<reference evidence="3" key="1">
    <citation type="submission" date="2023-10" db="EMBL/GenBank/DDBJ databases">
        <authorList>
            <person name="Chen Y."/>
            <person name="Shah S."/>
            <person name="Dougan E. K."/>
            <person name="Thang M."/>
            <person name="Chan C."/>
        </authorList>
    </citation>
    <scope>NUCLEOTIDE SEQUENCE [LARGE SCALE GENOMIC DNA]</scope>
</reference>
<keyword evidence="4" id="KW-1185">Reference proteome</keyword>
<feature type="compositionally biased region" description="Basic and acidic residues" evidence="1">
    <location>
        <begin position="248"/>
        <end position="259"/>
    </location>
</feature>
<feature type="signal peptide" evidence="2">
    <location>
        <begin position="1"/>
        <end position="25"/>
    </location>
</feature>
<evidence type="ECO:0000256" key="1">
    <source>
        <dbReference type="SAM" id="MobiDB-lite"/>
    </source>
</evidence>
<comment type="caution">
    <text evidence="3">The sequence shown here is derived from an EMBL/GenBank/DDBJ whole genome shotgun (WGS) entry which is preliminary data.</text>
</comment>
<name>A0ABN9S5V0_9DINO</name>
<accession>A0ABN9S5V0</accession>
<evidence type="ECO:0000256" key="2">
    <source>
        <dbReference type="SAM" id="SignalP"/>
    </source>
</evidence>
<sequence length="378" mass="39303">MGLARALRLASLSALAAVAQERACGAPEDDATAVGAQLLQRAAEVSRPGPDGTAEPGLLQGGASVEALRAVDDLWSGLDSVPQAAYQDLLQSAANVSATDDDAAGSGGGARPTSLQIAGMFDSGTNLLWALIRANLGERAMGRVCPDEKSGQCFFWKHSPPRQLQRELDALERKGQRVVLVAMVRSPLSQVVSWTKAPYDLGSCIQRATATAGSDSRTRCYVRGEPFTGVTGVWNSYVQEYDRRQGANGDAYHRTDARGRVRAPGAGARGRGAGDRRRAGPPRPLRLPDDRGPGQEPRQAARQGEGAAGPAGGGVAAQAARLPEGGPVFAVQPPEQLGHEGARLPDGAAAGLVPGRLRVTAAARGAARRPARAAPGRR</sequence>